<dbReference type="Pfam" id="PF10483">
    <property type="entry name" value="Elong_Iki1"/>
    <property type="match status" value="1"/>
</dbReference>
<dbReference type="GO" id="GO:0005634">
    <property type="term" value="C:nucleus"/>
    <property type="evidence" value="ECO:0007669"/>
    <property type="project" value="UniProtKB-SubCell"/>
</dbReference>
<comment type="pathway">
    <text evidence="3">tRNA modification; 5-methoxycarbonylmethyl-2-thiouridine-tRNA biosynthesis.</text>
</comment>
<dbReference type="GO" id="GO:0005829">
    <property type="term" value="C:cytosol"/>
    <property type="evidence" value="ECO:0007669"/>
    <property type="project" value="TreeGrafter"/>
</dbReference>
<dbReference type="InterPro" id="IPR019519">
    <property type="entry name" value="Elp5"/>
</dbReference>
<keyword evidence="11" id="KW-1185">Reference proteome</keyword>
<dbReference type="PANTHER" id="PTHR15641:SF1">
    <property type="entry name" value="ELONGATOR COMPLEX PROTEIN 5"/>
    <property type="match status" value="1"/>
</dbReference>
<dbReference type="CDD" id="cd19496">
    <property type="entry name" value="Elp5"/>
    <property type="match status" value="1"/>
</dbReference>
<reference evidence="10" key="1">
    <citation type="submission" date="2021-03" db="EMBL/GenBank/DDBJ databases">
        <authorList>
            <person name="Tagirdzhanova G."/>
        </authorList>
    </citation>
    <scope>NUCLEOTIDE SEQUENCE</scope>
</reference>
<name>A0A8H3I9H2_9LECA</name>
<dbReference type="Proteomes" id="UP000664203">
    <property type="component" value="Unassembled WGS sequence"/>
</dbReference>
<evidence type="ECO:0000256" key="6">
    <source>
        <dbReference type="ARBA" id="ARBA00022490"/>
    </source>
</evidence>
<keyword evidence="6" id="KW-0963">Cytoplasm</keyword>
<evidence type="ECO:0000256" key="4">
    <source>
        <dbReference type="ARBA" id="ARBA00009567"/>
    </source>
</evidence>
<evidence type="ECO:0000256" key="9">
    <source>
        <dbReference type="SAM" id="MobiDB-lite"/>
    </source>
</evidence>
<keyword evidence="8" id="KW-0539">Nucleus</keyword>
<dbReference type="AlphaFoldDB" id="A0A8H3I9H2"/>
<dbReference type="EMBL" id="CAJPDR010000039">
    <property type="protein sequence ID" value="CAF9910028.1"/>
    <property type="molecule type" value="Genomic_DNA"/>
</dbReference>
<evidence type="ECO:0000313" key="11">
    <source>
        <dbReference type="Proteomes" id="UP000664203"/>
    </source>
</evidence>
<comment type="similarity">
    <text evidence="4">Belongs to the ELP5 family.</text>
</comment>
<accession>A0A8H3I9H2</accession>
<feature type="region of interest" description="Disordered" evidence="9">
    <location>
        <begin position="254"/>
        <end position="276"/>
    </location>
</feature>
<evidence type="ECO:0000256" key="8">
    <source>
        <dbReference type="ARBA" id="ARBA00023242"/>
    </source>
</evidence>
<dbReference type="Gene3D" id="3.40.50.300">
    <property type="entry name" value="P-loop containing nucleotide triphosphate hydrolases"/>
    <property type="match status" value="1"/>
</dbReference>
<dbReference type="GO" id="GO:0002098">
    <property type="term" value="P:tRNA wobble uridine modification"/>
    <property type="evidence" value="ECO:0007669"/>
    <property type="project" value="InterPro"/>
</dbReference>
<dbReference type="PANTHER" id="PTHR15641">
    <property type="entry name" value="ELONGATOR COMPLEX PROTEIN 5"/>
    <property type="match status" value="1"/>
</dbReference>
<evidence type="ECO:0000313" key="10">
    <source>
        <dbReference type="EMBL" id="CAF9910028.1"/>
    </source>
</evidence>
<organism evidence="10 11">
    <name type="scientific">Alectoria fallacina</name>
    <dbReference type="NCBI Taxonomy" id="1903189"/>
    <lineage>
        <taxon>Eukaryota</taxon>
        <taxon>Fungi</taxon>
        <taxon>Dikarya</taxon>
        <taxon>Ascomycota</taxon>
        <taxon>Pezizomycotina</taxon>
        <taxon>Lecanoromycetes</taxon>
        <taxon>OSLEUM clade</taxon>
        <taxon>Lecanoromycetidae</taxon>
        <taxon>Lecanorales</taxon>
        <taxon>Lecanorineae</taxon>
        <taxon>Parmeliaceae</taxon>
        <taxon>Alectoria</taxon>
    </lineage>
</organism>
<evidence type="ECO:0000256" key="1">
    <source>
        <dbReference type="ARBA" id="ARBA00004123"/>
    </source>
</evidence>
<evidence type="ECO:0000256" key="2">
    <source>
        <dbReference type="ARBA" id="ARBA00004496"/>
    </source>
</evidence>
<dbReference type="UniPathway" id="UPA00988"/>
<gene>
    <name evidence="10" type="ORF">ALECFALPRED_006136</name>
</gene>
<evidence type="ECO:0000256" key="3">
    <source>
        <dbReference type="ARBA" id="ARBA00005043"/>
    </source>
</evidence>
<protein>
    <recommendedName>
        <fullName evidence="5">Elongator complex protein 5</fullName>
    </recommendedName>
</protein>
<dbReference type="OrthoDB" id="166907at2759"/>
<dbReference type="GO" id="GO:0033588">
    <property type="term" value="C:elongator holoenzyme complex"/>
    <property type="evidence" value="ECO:0007669"/>
    <property type="project" value="InterPro"/>
</dbReference>
<keyword evidence="7" id="KW-0819">tRNA processing</keyword>
<evidence type="ECO:0000256" key="7">
    <source>
        <dbReference type="ARBA" id="ARBA00022694"/>
    </source>
</evidence>
<comment type="subcellular location">
    <subcellularLocation>
        <location evidence="2">Cytoplasm</location>
    </subcellularLocation>
    <subcellularLocation>
        <location evidence="1">Nucleus</location>
    </subcellularLocation>
</comment>
<evidence type="ECO:0000256" key="5">
    <source>
        <dbReference type="ARBA" id="ARBA00020264"/>
    </source>
</evidence>
<sequence>MSARALHHRRQHHILLLHKLLSSRDASSPFTLLLDSVEQSAKPLIRHFIQGAKASKTDVVFVAWETMTPPTGVTAFVKARRKEPAAVQEEIRRNLSASKRTLLILDTLYPLATHPPTHLPSFLSSLTSPTASLLAIYHTDIPLPAPSPSHPNTLYNPSPLPLLSYLATALLTPHSPSQVLARHRAAARSLPEPVFGLAEERDGVVVGVGANDDGKGVVLKMEYRRKSGRGVEEWFFLEKGGGVGLLVDREGWKGREEGEEGEGGEGDGGTFELGLTDKQRRDREGVVLPYFDAQKGEGGGGGRILYDMGVEDDFDEEEDEI</sequence>
<proteinExistence type="inferred from homology"/>
<dbReference type="InterPro" id="IPR027417">
    <property type="entry name" value="P-loop_NTPase"/>
</dbReference>
<comment type="caution">
    <text evidence="10">The sequence shown here is derived from an EMBL/GenBank/DDBJ whole genome shotgun (WGS) entry which is preliminary data.</text>
</comment>
<dbReference type="GO" id="GO:0000049">
    <property type="term" value="F:tRNA binding"/>
    <property type="evidence" value="ECO:0007669"/>
    <property type="project" value="TreeGrafter"/>
</dbReference>